<gene>
    <name evidence="2" type="ORF">BDP27DRAFT_1417301</name>
</gene>
<accession>A0A9P5Q1Q4</accession>
<feature type="chain" id="PRO_5040362047" evidence="1">
    <location>
        <begin position="23"/>
        <end position="243"/>
    </location>
</feature>
<name>A0A9P5Q1Q4_9AGAR</name>
<dbReference type="Proteomes" id="UP000772434">
    <property type="component" value="Unassembled WGS sequence"/>
</dbReference>
<evidence type="ECO:0000313" key="3">
    <source>
        <dbReference type="Proteomes" id="UP000772434"/>
    </source>
</evidence>
<dbReference type="AlphaFoldDB" id="A0A9P5Q1Q4"/>
<dbReference type="EMBL" id="JADNRY010000019">
    <property type="protein sequence ID" value="KAF9073153.1"/>
    <property type="molecule type" value="Genomic_DNA"/>
</dbReference>
<keyword evidence="3" id="KW-1185">Reference proteome</keyword>
<comment type="caution">
    <text evidence="2">The sequence shown here is derived from an EMBL/GenBank/DDBJ whole genome shotgun (WGS) entry which is preliminary data.</text>
</comment>
<proteinExistence type="predicted"/>
<feature type="signal peptide" evidence="1">
    <location>
        <begin position="1"/>
        <end position="22"/>
    </location>
</feature>
<keyword evidence="1" id="KW-0732">Signal</keyword>
<sequence length="243" mass="27323">MLLPHHWLCFILFAALIFPACAAPTLQWSQYTVTVVHKDGKEVEWVLPTVSAHIISLINAMGPELDHSHLRNVQLSNVRGGAGKHIEMPGMAYFKLQGGKFCPKTRDCWGYIATIDSVHDTIWVGAVVIHYSDSDSYIVIDFIPPNHVDEDVENHRKKYLEFLGTFTPVEKWAKAMLPVEGPAAGTFMVNQSKLREIRSLLSQGLLQRFAKDVVPPPPHAANRFVYMVGPGQHTRDPIFKTRT</sequence>
<protein>
    <submittedName>
        <fullName evidence="2">Uncharacterized protein</fullName>
    </submittedName>
</protein>
<reference evidence="2" key="1">
    <citation type="submission" date="2020-11" db="EMBL/GenBank/DDBJ databases">
        <authorList>
            <consortium name="DOE Joint Genome Institute"/>
            <person name="Ahrendt S."/>
            <person name="Riley R."/>
            <person name="Andreopoulos W."/>
            <person name="Labutti K."/>
            <person name="Pangilinan J."/>
            <person name="Ruiz-Duenas F.J."/>
            <person name="Barrasa J.M."/>
            <person name="Sanchez-Garcia M."/>
            <person name="Camarero S."/>
            <person name="Miyauchi S."/>
            <person name="Serrano A."/>
            <person name="Linde D."/>
            <person name="Babiker R."/>
            <person name="Drula E."/>
            <person name="Ayuso-Fernandez I."/>
            <person name="Pacheco R."/>
            <person name="Padilla G."/>
            <person name="Ferreira P."/>
            <person name="Barriuso J."/>
            <person name="Kellner H."/>
            <person name="Castanera R."/>
            <person name="Alfaro M."/>
            <person name="Ramirez L."/>
            <person name="Pisabarro A.G."/>
            <person name="Kuo A."/>
            <person name="Tritt A."/>
            <person name="Lipzen A."/>
            <person name="He G."/>
            <person name="Yan M."/>
            <person name="Ng V."/>
            <person name="Cullen D."/>
            <person name="Martin F."/>
            <person name="Rosso M.-N."/>
            <person name="Henrissat B."/>
            <person name="Hibbett D."/>
            <person name="Martinez A.T."/>
            <person name="Grigoriev I.V."/>
        </authorList>
    </citation>
    <scope>NUCLEOTIDE SEQUENCE</scope>
    <source>
        <strain evidence="2">AH 40177</strain>
    </source>
</reference>
<evidence type="ECO:0000313" key="2">
    <source>
        <dbReference type="EMBL" id="KAF9073153.1"/>
    </source>
</evidence>
<organism evidence="2 3">
    <name type="scientific">Rhodocollybia butyracea</name>
    <dbReference type="NCBI Taxonomy" id="206335"/>
    <lineage>
        <taxon>Eukaryota</taxon>
        <taxon>Fungi</taxon>
        <taxon>Dikarya</taxon>
        <taxon>Basidiomycota</taxon>
        <taxon>Agaricomycotina</taxon>
        <taxon>Agaricomycetes</taxon>
        <taxon>Agaricomycetidae</taxon>
        <taxon>Agaricales</taxon>
        <taxon>Marasmiineae</taxon>
        <taxon>Omphalotaceae</taxon>
        <taxon>Rhodocollybia</taxon>
    </lineage>
</organism>
<evidence type="ECO:0000256" key="1">
    <source>
        <dbReference type="SAM" id="SignalP"/>
    </source>
</evidence>